<dbReference type="PANTHER" id="PTHR48078:SF19">
    <property type="entry name" value="ACT DOMAIN-CONTAINING PROTEIN"/>
    <property type="match status" value="1"/>
</dbReference>
<evidence type="ECO:0000259" key="6">
    <source>
        <dbReference type="Pfam" id="PF00291"/>
    </source>
</evidence>
<dbReference type="GO" id="GO:0004794">
    <property type="term" value="F:threonine deaminase activity"/>
    <property type="evidence" value="ECO:0007669"/>
    <property type="project" value="TreeGrafter"/>
</dbReference>
<protein>
    <recommendedName>
        <fullName evidence="4">L-serine deaminase</fullName>
    </recommendedName>
    <alternativeName>
        <fullName evidence="5">L-threonine dehydratase</fullName>
    </alternativeName>
</protein>
<sequence>MNIMVTVVMPTVAPYVKVNQCRQQGAKVIIWGSNIAESMMHAMKLVTSEGYCYINGYLCPVYSRYNDRDIIIGQGTLGIEIMEDVPNVDAVLVPVGGAGLIAGISSCIKFNNPNVLIYVITAPKLSGDRVSSMSQLPRSIEAWKASLLRA</sequence>
<dbReference type="GO" id="GO:0006567">
    <property type="term" value="P:L-threonine catabolic process"/>
    <property type="evidence" value="ECO:0007669"/>
    <property type="project" value="TreeGrafter"/>
</dbReference>
<evidence type="ECO:0000256" key="2">
    <source>
        <dbReference type="ARBA" id="ARBA00022898"/>
    </source>
</evidence>
<dbReference type="RefSeq" id="XP_036355358.1">
    <property type="nucleotide sequence ID" value="XM_036499465.1"/>
</dbReference>
<dbReference type="GO" id="GO:0009097">
    <property type="term" value="P:isoleucine biosynthetic process"/>
    <property type="evidence" value="ECO:0007669"/>
    <property type="project" value="TreeGrafter"/>
</dbReference>
<dbReference type="Pfam" id="PF00291">
    <property type="entry name" value="PALP"/>
    <property type="match status" value="1"/>
</dbReference>
<dbReference type="AlphaFoldDB" id="A0A7E6EJ44"/>
<feature type="domain" description="Tryptophan synthase beta chain-like PALP" evidence="6">
    <location>
        <begin position="2"/>
        <end position="122"/>
    </location>
</feature>
<dbReference type="InterPro" id="IPR036052">
    <property type="entry name" value="TrpB-like_PALP_sf"/>
</dbReference>
<dbReference type="GO" id="GO:0003941">
    <property type="term" value="F:L-serine ammonia-lyase activity"/>
    <property type="evidence" value="ECO:0007669"/>
    <property type="project" value="TreeGrafter"/>
</dbReference>
<comment type="cofactor">
    <cofactor evidence="1">
        <name>pyridoxal 5'-phosphate</name>
        <dbReference type="ChEBI" id="CHEBI:597326"/>
    </cofactor>
</comment>
<keyword evidence="2" id="KW-0663">Pyridoxal phosphate</keyword>
<dbReference type="KEGG" id="osn:118761481"/>
<proteinExistence type="predicted"/>
<dbReference type="RefSeq" id="XP_036355357.1">
    <property type="nucleotide sequence ID" value="XM_036499464.1"/>
</dbReference>
<evidence type="ECO:0000256" key="5">
    <source>
        <dbReference type="ARBA" id="ARBA00042605"/>
    </source>
</evidence>
<evidence type="ECO:0000313" key="7">
    <source>
        <dbReference type="Proteomes" id="UP000515154"/>
    </source>
</evidence>
<dbReference type="Gene3D" id="3.40.50.1100">
    <property type="match status" value="2"/>
</dbReference>
<dbReference type="InterPro" id="IPR001926">
    <property type="entry name" value="TrpB-like_PALP"/>
</dbReference>
<dbReference type="SUPFAM" id="SSF53686">
    <property type="entry name" value="Tryptophan synthase beta subunit-like PLP-dependent enzymes"/>
    <property type="match status" value="1"/>
</dbReference>
<evidence type="ECO:0000313" key="8">
    <source>
        <dbReference type="RefSeq" id="XP_036355357.1"/>
    </source>
</evidence>
<evidence type="ECO:0000256" key="3">
    <source>
        <dbReference type="ARBA" id="ARBA00023239"/>
    </source>
</evidence>
<reference evidence="8 9" key="1">
    <citation type="submission" date="2025-08" db="UniProtKB">
        <authorList>
            <consortium name="RefSeq"/>
        </authorList>
    </citation>
    <scope>IDENTIFICATION</scope>
</reference>
<dbReference type="Proteomes" id="UP000515154">
    <property type="component" value="Unplaced"/>
</dbReference>
<keyword evidence="3" id="KW-0456">Lyase</keyword>
<dbReference type="KEGG" id="osn:118761482"/>
<dbReference type="PANTHER" id="PTHR48078">
    <property type="entry name" value="THREONINE DEHYDRATASE, MITOCHONDRIAL-RELATED"/>
    <property type="match status" value="1"/>
</dbReference>
<organism evidence="7 9">
    <name type="scientific">Octopus sinensis</name>
    <name type="common">East Asian common octopus</name>
    <dbReference type="NCBI Taxonomy" id="2607531"/>
    <lineage>
        <taxon>Eukaryota</taxon>
        <taxon>Metazoa</taxon>
        <taxon>Spiralia</taxon>
        <taxon>Lophotrochozoa</taxon>
        <taxon>Mollusca</taxon>
        <taxon>Cephalopoda</taxon>
        <taxon>Coleoidea</taxon>
        <taxon>Octopodiformes</taxon>
        <taxon>Octopoda</taxon>
        <taxon>Incirrata</taxon>
        <taxon>Octopodidae</taxon>
        <taxon>Octopus</taxon>
    </lineage>
</organism>
<accession>A0A7E6EJ44</accession>
<keyword evidence="7" id="KW-1185">Reference proteome</keyword>
<dbReference type="InterPro" id="IPR050147">
    <property type="entry name" value="Ser/Thr_Dehydratase"/>
</dbReference>
<gene>
    <name evidence="9" type="primary">LOC118761482</name>
    <name evidence="8" type="synonym">LOC118761481</name>
</gene>
<name>A0A7E6EJ44_9MOLL</name>
<evidence type="ECO:0000256" key="4">
    <source>
        <dbReference type="ARBA" id="ARBA00041766"/>
    </source>
</evidence>
<evidence type="ECO:0000313" key="9">
    <source>
        <dbReference type="RefSeq" id="XP_036355358.1"/>
    </source>
</evidence>
<evidence type="ECO:0000256" key="1">
    <source>
        <dbReference type="ARBA" id="ARBA00001933"/>
    </source>
</evidence>
<dbReference type="GO" id="GO:0006565">
    <property type="term" value="P:L-serine catabolic process"/>
    <property type="evidence" value="ECO:0007669"/>
    <property type="project" value="TreeGrafter"/>
</dbReference>